<dbReference type="Pfam" id="PF00535">
    <property type="entry name" value="Glycos_transf_2"/>
    <property type="match status" value="1"/>
</dbReference>
<reference evidence="2 3" key="1">
    <citation type="submission" date="2016-07" db="EMBL/GenBank/DDBJ databases">
        <title>High microdiversification within the ubiquitous acI lineage of Actinobacteria.</title>
        <authorList>
            <person name="Neuenschwander S.M."/>
            <person name="Salcher M."/>
            <person name="Ghai R."/>
            <person name="Pernthaler J."/>
        </authorList>
    </citation>
    <scope>NUCLEOTIDE SEQUENCE [LARGE SCALE GENOMIC DNA]</scope>
    <source>
        <strain evidence="2">MMS-21-155</strain>
    </source>
</reference>
<evidence type="ECO:0000313" key="3">
    <source>
        <dbReference type="Proteomes" id="UP000217216"/>
    </source>
</evidence>
<dbReference type="Gene3D" id="3.90.550.10">
    <property type="entry name" value="Spore Coat Polysaccharide Biosynthesis Protein SpsA, Chain A"/>
    <property type="match status" value="1"/>
</dbReference>
<sequence>MYILVMTATESHQISRGVGILIPTRNRPDKVLKLLDSLAGSSVKPTQVVIVSSGSDISHVVSEFVSKLTIRYLHTDVSGQANQKKLGCRLLDEDLEWVVFLDDDLVVSTSCIQTAIQEAESFENDSKLRVLGVGLALPPTTRVTKENGFTKLLGEIFGISNSIPGAVFKNGHAASYLECKEVTSTQWLNGASMWRRELVTNYGKNLISTKYAACEDLIFSYPLNLKGKLIYVPAARVDFQDDELTNFENFSVFKTAALWRLYFVSTNPGFSLPFFLFTQLGRNLFGAFKTKESPLKFFLNASALWVELLYLSSRKSRIENTLRNL</sequence>
<gene>
    <name evidence="2" type="ORF">A1s21155_00230</name>
</gene>
<name>A0AAD0E557_9ACTN</name>
<dbReference type="EMBL" id="CP016770">
    <property type="protein sequence ID" value="ASY11451.1"/>
    <property type="molecule type" value="Genomic_DNA"/>
</dbReference>
<feature type="domain" description="Glycosyltransferase 2-like" evidence="1">
    <location>
        <begin position="20"/>
        <end position="124"/>
    </location>
</feature>
<evidence type="ECO:0000259" key="1">
    <source>
        <dbReference type="Pfam" id="PF00535"/>
    </source>
</evidence>
<dbReference type="Proteomes" id="UP000217216">
    <property type="component" value="Chromosome"/>
</dbReference>
<protein>
    <submittedName>
        <fullName evidence="2">Glycosyltransferase</fullName>
    </submittedName>
</protein>
<dbReference type="KEGG" id="plak:A1s21155_00230"/>
<dbReference type="InterPro" id="IPR001173">
    <property type="entry name" value="Glyco_trans_2-like"/>
</dbReference>
<organism evidence="2 3">
    <name type="scientific">Candidatus Planktophila dulcis</name>
    <dbReference type="NCBI Taxonomy" id="1884914"/>
    <lineage>
        <taxon>Bacteria</taxon>
        <taxon>Bacillati</taxon>
        <taxon>Actinomycetota</taxon>
        <taxon>Actinomycetes</taxon>
        <taxon>Candidatus Nanopelagicales</taxon>
        <taxon>Candidatus Nanopelagicaceae</taxon>
        <taxon>Candidatus Planktophila</taxon>
    </lineage>
</organism>
<accession>A0AAD0E557</accession>
<dbReference type="AlphaFoldDB" id="A0AAD0E557"/>
<evidence type="ECO:0000313" key="2">
    <source>
        <dbReference type="EMBL" id="ASY11451.1"/>
    </source>
</evidence>
<dbReference type="InterPro" id="IPR029044">
    <property type="entry name" value="Nucleotide-diphossugar_trans"/>
</dbReference>
<keyword evidence="3" id="KW-1185">Reference proteome</keyword>
<dbReference type="CDD" id="cd00761">
    <property type="entry name" value="Glyco_tranf_GTA_type"/>
    <property type="match status" value="1"/>
</dbReference>
<proteinExistence type="predicted"/>
<dbReference type="SUPFAM" id="SSF53448">
    <property type="entry name" value="Nucleotide-diphospho-sugar transferases"/>
    <property type="match status" value="1"/>
</dbReference>